<reference evidence="1" key="1">
    <citation type="submission" date="2021-11" db="EMBL/GenBank/DDBJ databases">
        <title>Purpureocillium_takamizusanense_genome.</title>
        <authorList>
            <person name="Nguyen N.-H."/>
        </authorList>
    </citation>
    <scope>NUCLEOTIDE SEQUENCE</scope>
    <source>
        <strain evidence="1">PT3</strain>
    </source>
</reference>
<dbReference type="OrthoDB" id="202470at2759"/>
<dbReference type="InterPro" id="IPR029044">
    <property type="entry name" value="Nucleotide-diphossugar_trans"/>
</dbReference>
<evidence type="ECO:0000313" key="1">
    <source>
        <dbReference type="EMBL" id="UNI17993.1"/>
    </source>
</evidence>
<dbReference type="EMBL" id="CP086356">
    <property type="protein sequence ID" value="UNI17993.1"/>
    <property type="molecule type" value="Genomic_DNA"/>
</dbReference>
<gene>
    <name evidence="1" type="ORF">JDV02_004294</name>
</gene>
<dbReference type="Gene3D" id="3.90.550.10">
    <property type="entry name" value="Spore Coat Polysaccharide Biosynthesis Protein SpsA, Chain A"/>
    <property type="match status" value="1"/>
</dbReference>
<protein>
    <submittedName>
        <fullName evidence="1">Uncharacterized protein</fullName>
    </submittedName>
</protein>
<sequence length="200" mass="21648">MEATPDSVEGITSMSTSNHGRLDSRAVAETGCPFQAMASWLSGLYKGRLTPAFEIGSLAFLRSHGHQVLLDHLDKADGLYPGGPHETSTPTISATIFLPQKSVLRLRKRERRCPSPPDSTPEPDIDIDFFSLGGGSGAGAAHVASRVQQRRAKGPGKTMADLFAFWELVVQDFVRQGGMPGLRSGNTVIDERNFVLGQWN</sequence>
<keyword evidence="2" id="KW-1185">Reference proteome</keyword>
<dbReference type="RefSeq" id="XP_047841474.1">
    <property type="nucleotide sequence ID" value="XM_047985497.1"/>
</dbReference>
<evidence type="ECO:0000313" key="2">
    <source>
        <dbReference type="Proteomes" id="UP000829364"/>
    </source>
</evidence>
<dbReference type="Proteomes" id="UP000829364">
    <property type="component" value="Chromosome 3"/>
</dbReference>
<name>A0A9Q8QDI2_9HYPO</name>
<proteinExistence type="predicted"/>
<dbReference type="GeneID" id="72066249"/>
<accession>A0A9Q8QDI2</accession>
<dbReference type="AlphaFoldDB" id="A0A9Q8QDI2"/>
<dbReference type="KEGG" id="ptkz:JDV02_004294"/>
<organism evidence="1 2">
    <name type="scientific">Purpureocillium takamizusanense</name>
    <dbReference type="NCBI Taxonomy" id="2060973"/>
    <lineage>
        <taxon>Eukaryota</taxon>
        <taxon>Fungi</taxon>
        <taxon>Dikarya</taxon>
        <taxon>Ascomycota</taxon>
        <taxon>Pezizomycotina</taxon>
        <taxon>Sordariomycetes</taxon>
        <taxon>Hypocreomycetidae</taxon>
        <taxon>Hypocreales</taxon>
        <taxon>Ophiocordycipitaceae</taxon>
        <taxon>Purpureocillium</taxon>
    </lineage>
</organism>